<dbReference type="GO" id="GO:0002098">
    <property type="term" value="P:tRNA wobble uridine modification"/>
    <property type="evidence" value="ECO:0007669"/>
    <property type="project" value="InterPro"/>
</dbReference>
<protein>
    <recommendedName>
        <fullName evidence="5">Elongator complex protein 6</fullName>
    </recommendedName>
</protein>
<evidence type="ECO:0000256" key="1">
    <source>
        <dbReference type="ARBA" id="ARBA00005043"/>
    </source>
</evidence>
<evidence type="ECO:0008006" key="5">
    <source>
        <dbReference type="Google" id="ProtNLM"/>
    </source>
</evidence>
<dbReference type="Gene3D" id="3.40.50.300">
    <property type="entry name" value="P-loop containing nucleotide triphosphate hydrolases"/>
    <property type="match status" value="1"/>
</dbReference>
<dbReference type="OrthoDB" id="9995306at2759"/>
<comment type="similarity">
    <text evidence="2">Belongs to the ELP6 family.</text>
</comment>
<evidence type="ECO:0000256" key="2">
    <source>
        <dbReference type="ARBA" id="ARBA00008837"/>
    </source>
</evidence>
<name>A0A317SHM7_9PEZI</name>
<sequence length="246" mass="26321">MPPPSVLTAYLRYPNPKHTLTLLTTLLSSPSPWLTQTLLKAQIEDNPKSPILFLSLIHERGFHTDGLRKLGVPLQHLDRSGKFTFLGIEDLPLMVGAVSEVVMGAMREICTGGDRDGDGDGRGGLLVVLEGLDILLQTGAGFARVMDMVVCVMEMAERTIVSVNIDEALMRDEEHAAFVIGLGHVARRVFGLRGLETGVARDVSGVLRITAGGTGEGDIDGGKEVLYFVGDGGGVEVFERGEVRGG</sequence>
<comment type="caution">
    <text evidence="3">The sequence shown here is derived from an EMBL/GenBank/DDBJ whole genome shotgun (WGS) entry which is preliminary data.</text>
</comment>
<dbReference type="UniPathway" id="UPA00988"/>
<dbReference type="InterPro" id="IPR018627">
    <property type="entry name" value="ELP6"/>
</dbReference>
<organism evidence="3 4">
    <name type="scientific">Tuber magnatum</name>
    <name type="common">white Piedmont truffle</name>
    <dbReference type="NCBI Taxonomy" id="42249"/>
    <lineage>
        <taxon>Eukaryota</taxon>
        <taxon>Fungi</taxon>
        <taxon>Dikarya</taxon>
        <taxon>Ascomycota</taxon>
        <taxon>Pezizomycotina</taxon>
        <taxon>Pezizomycetes</taxon>
        <taxon>Pezizales</taxon>
        <taxon>Tuberaceae</taxon>
        <taxon>Tuber</taxon>
    </lineage>
</organism>
<evidence type="ECO:0000313" key="3">
    <source>
        <dbReference type="EMBL" id="PWW72936.1"/>
    </source>
</evidence>
<dbReference type="PANTHER" id="PTHR16184:SF6">
    <property type="entry name" value="ELONGATOR COMPLEX PROTEIN 6"/>
    <property type="match status" value="1"/>
</dbReference>
<reference evidence="3 4" key="1">
    <citation type="submission" date="2018-03" db="EMBL/GenBank/DDBJ databases">
        <title>Genomes of Pezizomycetes fungi and the evolution of truffles.</title>
        <authorList>
            <person name="Murat C."/>
            <person name="Payen T."/>
            <person name="Noel B."/>
            <person name="Kuo A."/>
            <person name="Martin F.M."/>
        </authorList>
    </citation>
    <scope>NUCLEOTIDE SEQUENCE [LARGE SCALE GENOMIC DNA]</scope>
    <source>
        <strain evidence="3">091103-1</strain>
    </source>
</reference>
<dbReference type="AlphaFoldDB" id="A0A317SHM7"/>
<comment type="pathway">
    <text evidence="1">tRNA modification; 5-methoxycarbonylmethyl-2-thiouridine-tRNA biosynthesis.</text>
</comment>
<dbReference type="PANTHER" id="PTHR16184">
    <property type="entry name" value="ELONGATOR COMPLEX PROTEIN 6"/>
    <property type="match status" value="1"/>
</dbReference>
<proteinExistence type="inferred from homology"/>
<dbReference type="STRING" id="42249.A0A317SHM7"/>
<dbReference type="Proteomes" id="UP000246991">
    <property type="component" value="Unassembled WGS sequence"/>
</dbReference>
<evidence type="ECO:0000313" key="4">
    <source>
        <dbReference type="Proteomes" id="UP000246991"/>
    </source>
</evidence>
<dbReference type="EMBL" id="PYWC01000091">
    <property type="protein sequence ID" value="PWW72936.1"/>
    <property type="molecule type" value="Genomic_DNA"/>
</dbReference>
<dbReference type="InterPro" id="IPR027417">
    <property type="entry name" value="P-loop_NTPase"/>
</dbReference>
<gene>
    <name evidence="3" type="ORF">C7212DRAFT_354543</name>
</gene>
<keyword evidence="4" id="KW-1185">Reference proteome</keyword>
<accession>A0A317SHM7</accession>
<dbReference type="GO" id="GO:0033588">
    <property type="term" value="C:elongator holoenzyme complex"/>
    <property type="evidence" value="ECO:0007669"/>
    <property type="project" value="InterPro"/>
</dbReference>